<dbReference type="InterPro" id="IPR043038">
    <property type="entry name" value="VbhA_sf"/>
</dbReference>
<dbReference type="Pfam" id="PF18495">
    <property type="entry name" value="VbhA"/>
    <property type="match status" value="1"/>
</dbReference>
<dbReference type="Proteomes" id="UP001165368">
    <property type="component" value="Unassembled WGS sequence"/>
</dbReference>
<feature type="domain" description="Antitoxin VbhA" evidence="1">
    <location>
        <begin position="11"/>
        <end position="49"/>
    </location>
</feature>
<dbReference type="InterPro" id="IPR041535">
    <property type="entry name" value="VbhA"/>
</dbReference>
<dbReference type="RefSeq" id="WP_237821863.1">
    <property type="nucleotide sequence ID" value="NZ_JAKLTQ010000010.1"/>
</dbReference>
<comment type="caution">
    <text evidence="2">The sequence shown here is derived from an EMBL/GenBank/DDBJ whole genome shotgun (WGS) entry which is preliminary data.</text>
</comment>
<name>A0ABS9L8I8_9MICC</name>
<keyword evidence="3" id="KW-1185">Reference proteome</keyword>
<dbReference type="EMBL" id="JAKLTQ010000010">
    <property type="protein sequence ID" value="MCG2622995.1"/>
    <property type="molecule type" value="Genomic_DNA"/>
</dbReference>
<evidence type="ECO:0000313" key="3">
    <source>
        <dbReference type="Proteomes" id="UP001165368"/>
    </source>
</evidence>
<evidence type="ECO:0000313" key="2">
    <source>
        <dbReference type="EMBL" id="MCG2622995.1"/>
    </source>
</evidence>
<dbReference type="Gene3D" id="1.10.8.1050">
    <property type="entry name" value="Antitoxin VbhA-like"/>
    <property type="match status" value="1"/>
</dbReference>
<dbReference type="InterPro" id="IPR033788">
    <property type="entry name" value="VbhA-like"/>
</dbReference>
<evidence type="ECO:0000259" key="1">
    <source>
        <dbReference type="Pfam" id="PF18495"/>
    </source>
</evidence>
<dbReference type="CDD" id="cd11586">
    <property type="entry name" value="VbhA_like"/>
    <property type="match status" value="1"/>
</dbReference>
<sequence>MLSSEQKRELTIDTMASWALDGMQPDRETVEDINAYLDGHKTLHELIEKPKKL</sequence>
<gene>
    <name evidence="2" type="ORF">LVY72_13920</name>
</gene>
<reference evidence="2" key="1">
    <citation type="submission" date="2022-01" db="EMBL/GenBank/DDBJ databases">
        <authorList>
            <person name="Jo J.-H."/>
            <person name="Im W.-T."/>
        </authorList>
    </citation>
    <scope>NUCLEOTIDE SEQUENCE</scope>
    <source>
        <strain evidence="2">I2-34</strain>
    </source>
</reference>
<organism evidence="2 3">
    <name type="scientific">Arthrobacter hankyongi</name>
    <dbReference type="NCBI Taxonomy" id="2904801"/>
    <lineage>
        <taxon>Bacteria</taxon>
        <taxon>Bacillati</taxon>
        <taxon>Actinomycetota</taxon>
        <taxon>Actinomycetes</taxon>
        <taxon>Micrococcales</taxon>
        <taxon>Micrococcaceae</taxon>
        <taxon>Arthrobacter</taxon>
    </lineage>
</organism>
<proteinExistence type="predicted"/>
<accession>A0ABS9L8I8</accession>
<protein>
    <submittedName>
        <fullName evidence="2">Antitoxin VbhA family protein</fullName>
    </submittedName>
</protein>